<evidence type="ECO:0000256" key="10">
    <source>
        <dbReference type="RuleBase" id="RU000461"/>
    </source>
</evidence>
<dbReference type="EMBL" id="KV417497">
    <property type="protein sequence ID" value="KZP29791.1"/>
    <property type="molecule type" value="Genomic_DNA"/>
</dbReference>
<evidence type="ECO:0000256" key="1">
    <source>
        <dbReference type="ARBA" id="ARBA00001971"/>
    </source>
</evidence>
<sequence>MTVSLNLTASIIGLIVVSVTCDYWARVRRMRGSKLPPGLPKLPLLGNIHNFPMGDAWFAYKDISRELDSSIIHFDVMGTDVIVLHDLKSIGDLMERRSSLYSCRPQSVMIGELMSWSQNPAMLPYGNAWRATRRALHQEFKPLIVKNYQAGQIAATQELLRRLVESPEHWQEHMKHLTAGVVLDNIYGLDIAPKNDPYVEVVEKALAGATVAMRAGAYMVDAIPWLKYVPAWVPGAGFQTEAKQWKALYRTSVHGTYAAFKNALAKDSTRSSFCSRQLARLDPTHDNSKQESVIEEIGAGVYAAGVETTSSVLGTFILAMVMHPDVLAKAQSEIDTVIGLERLPTFGEEQSLPYLMAIIKECLRWHPVTPIGVPHRLVADDYYNGYFMPAGSIVIANTWAIMHDEKAYPEPFSFNPERFMKDGQLDPTVQDPRMAAFGYGRRICPGRHFAMGTIWITLASILSAFNIAKAVDAEGRPITPSGRYTGAMTNHVDNFICAITPRSERMKDVILSSAK</sequence>
<keyword evidence="11" id="KW-1133">Transmembrane helix</keyword>
<dbReference type="GO" id="GO:0005506">
    <property type="term" value="F:iron ion binding"/>
    <property type="evidence" value="ECO:0007669"/>
    <property type="project" value="InterPro"/>
</dbReference>
<keyword evidence="6 10" id="KW-0560">Oxidoreductase</keyword>
<dbReference type="InterPro" id="IPR050364">
    <property type="entry name" value="Cytochrome_P450_fung"/>
</dbReference>
<dbReference type="GO" id="GO:0020037">
    <property type="term" value="F:heme binding"/>
    <property type="evidence" value="ECO:0007669"/>
    <property type="project" value="InterPro"/>
</dbReference>
<comment type="cofactor">
    <cofactor evidence="1 9">
        <name>heme</name>
        <dbReference type="ChEBI" id="CHEBI:30413"/>
    </cofactor>
</comment>
<evidence type="ECO:0000256" key="2">
    <source>
        <dbReference type="ARBA" id="ARBA00005179"/>
    </source>
</evidence>
<evidence type="ECO:0000313" key="12">
    <source>
        <dbReference type="EMBL" id="KZP29791.1"/>
    </source>
</evidence>
<keyword evidence="11" id="KW-0812">Transmembrane</keyword>
<comment type="similarity">
    <text evidence="3 10">Belongs to the cytochrome P450 family.</text>
</comment>
<gene>
    <name evidence="12" type="ORF">FIBSPDRAFT_851394</name>
</gene>
<keyword evidence="4 9" id="KW-0349">Heme</keyword>
<evidence type="ECO:0000256" key="8">
    <source>
        <dbReference type="ARBA" id="ARBA00023033"/>
    </source>
</evidence>
<dbReference type="PRINTS" id="PR00385">
    <property type="entry name" value="P450"/>
</dbReference>
<dbReference type="InterPro" id="IPR017972">
    <property type="entry name" value="Cyt_P450_CS"/>
</dbReference>
<comment type="pathway">
    <text evidence="2">Secondary metabolite biosynthesis.</text>
</comment>
<dbReference type="InterPro" id="IPR036396">
    <property type="entry name" value="Cyt_P450_sf"/>
</dbReference>
<dbReference type="GO" id="GO:0004497">
    <property type="term" value="F:monooxygenase activity"/>
    <property type="evidence" value="ECO:0007669"/>
    <property type="project" value="UniProtKB-KW"/>
</dbReference>
<dbReference type="SUPFAM" id="SSF48264">
    <property type="entry name" value="Cytochrome P450"/>
    <property type="match status" value="1"/>
</dbReference>
<evidence type="ECO:0000256" key="5">
    <source>
        <dbReference type="ARBA" id="ARBA00022723"/>
    </source>
</evidence>
<evidence type="ECO:0000256" key="4">
    <source>
        <dbReference type="ARBA" id="ARBA00022617"/>
    </source>
</evidence>
<proteinExistence type="inferred from homology"/>
<name>A0A166SSY1_9AGAM</name>
<evidence type="ECO:0000256" key="3">
    <source>
        <dbReference type="ARBA" id="ARBA00010617"/>
    </source>
</evidence>
<evidence type="ECO:0000256" key="9">
    <source>
        <dbReference type="PIRSR" id="PIRSR602401-1"/>
    </source>
</evidence>
<dbReference type="AlphaFoldDB" id="A0A166SSY1"/>
<dbReference type="PANTHER" id="PTHR46300:SF7">
    <property type="entry name" value="P450, PUTATIVE (EUROFUNG)-RELATED"/>
    <property type="match status" value="1"/>
</dbReference>
<feature type="binding site" description="axial binding residue" evidence="9">
    <location>
        <position position="444"/>
    </location>
    <ligand>
        <name>heme</name>
        <dbReference type="ChEBI" id="CHEBI:30413"/>
    </ligand>
    <ligandPart>
        <name>Fe</name>
        <dbReference type="ChEBI" id="CHEBI:18248"/>
    </ligandPart>
</feature>
<dbReference type="STRING" id="436010.A0A166SSY1"/>
<evidence type="ECO:0000256" key="11">
    <source>
        <dbReference type="SAM" id="Phobius"/>
    </source>
</evidence>
<reference evidence="12" key="1">
    <citation type="journal article" date="2016" name="Mol. Biol. Evol.">
        <title>Comparative Genomics of Early-Diverging Mushroom-Forming Fungi Provides Insights into the Origins of Lignocellulose Decay Capabilities.</title>
        <authorList>
            <person name="Nagy L.G."/>
            <person name="Riley R."/>
            <person name="Tritt A."/>
            <person name="Adam C."/>
            <person name="Daum C."/>
            <person name="Floudas D."/>
            <person name="Sun H."/>
            <person name="Yadav J.S."/>
            <person name="Pangilinan J."/>
            <person name="Larsson K.H."/>
            <person name="Matsuura K."/>
            <person name="Barry K."/>
            <person name="Labutti K."/>
            <person name="Kuo R."/>
            <person name="Ohm R.A."/>
            <person name="Bhattacharya S.S."/>
            <person name="Shirouzu T."/>
            <person name="Yoshinaga Y."/>
            <person name="Martin F.M."/>
            <person name="Grigoriev I.V."/>
            <person name="Hibbett D.S."/>
        </authorList>
    </citation>
    <scope>NUCLEOTIDE SEQUENCE [LARGE SCALE GENOMIC DNA]</scope>
    <source>
        <strain evidence="12">CBS 109695</strain>
    </source>
</reference>
<protein>
    <submittedName>
        <fullName evidence="12">Cytochrome P450</fullName>
    </submittedName>
</protein>
<dbReference type="CDD" id="cd11065">
    <property type="entry name" value="CYP64-like"/>
    <property type="match status" value="1"/>
</dbReference>
<dbReference type="PROSITE" id="PS00086">
    <property type="entry name" value="CYTOCHROME_P450"/>
    <property type="match status" value="1"/>
</dbReference>
<dbReference type="PRINTS" id="PR00463">
    <property type="entry name" value="EP450I"/>
</dbReference>
<dbReference type="OrthoDB" id="2789670at2759"/>
<feature type="transmembrane region" description="Helical" evidence="11">
    <location>
        <begin position="6"/>
        <end position="25"/>
    </location>
</feature>
<evidence type="ECO:0000256" key="6">
    <source>
        <dbReference type="ARBA" id="ARBA00023002"/>
    </source>
</evidence>
<dbReference type="InterPro" id="IPR001128">
    <property type="entry name" value="Cyt_P450"/>
</dbReference>
<organism evidence="12">
    <name type="scientific">Athelia psychrophila</name>
    <dbReference type="NCBI Taxonomy" id="1759441"/>
    <lineage>
        <taxon>Eukaryota</taxon>
        <taxon>Fungi</taxon>
        <taxon>Dikarya</taxon>
        <taxon>Basidiomycota</taxon>
        <taxon>Agaricomycotina</taxon>
        <taxon>Agaricomycetes</taxon>
        <taxon>Agaricomycetidae</taxon>
        <taxon>Atheliales</taxon>
        <taxon>Atheliaceae</taxon>
        <taxon>Athelia</taxon>
    </lineage>
</organism>
<keyword evidence="5 9" id="KW-0479">Metal-binding</keyword>
<keyword evidence="7 9" id="KW-0408">Iron</keyword>
<keyword evidence="8 10" id="KW-0503">Monooxygenase</keyword>
<dbReference type="PANTHER" id="PTHR46300">
    <property type="entry name" value="P450, PUTATIVE (EUROFUNG)-RELATED-RELATED"/>
    <property type="match status" value="1"/>
</dbReference>
<keyword evidence="11" id="KW-0472">Membrane</keyword>
<dbReference type="Pfam" id="PF00067">
    <property type="entry name" value="p450"/>
    <property type="match status" value="1"/>
</dbReference>
<evidence type="ECO:0000256" key="7">
    <source>
        <dbReference type="ARBA" id="ARBA00023004"/>
    </source>
</evidence>
<dbReference type="GO" id="GO:0016705">
    <property type="term" value="F:oxidoreductase activity, acting on paired donors, with incorporation or reduction of molecular oxygen"/>
    <property type="evidence" value="ECO:0007669"/>
    <property type="project" value="InterPro"/>
</dbReference>
<accession>A0A166SSY1</accession>
<dbReference type="InterPro" id="IPR002401">
    <property type="entry name" value="Cyt_P450_E_grp-I"/>
</dbReference>
<dbReference type="Gene3D" id="1.10.630.10">
    <property type="entry name" value="Cytochrome P450"/>
    <property type="match status" value="1"/>
</dbReference>